<evidence type="ECO:0000256" key="2">
    <source>
        <dbReference type="SAM" id="SignalP"/>
    </source>
</evidence>
<evidence type="ECO:0000313" key="3">
    <source>
        <dbReference type="EMBL" id="KAJ3784398.1"/>
    </source>
</evidence>
<gene>
    <name evidence="3" type="ORF">GGU10DRAFT_435286</name>
</gene>
<evidence type="ECO:0008006" key="5">
    <source>
        <dbReference type="Google" id="ProtNLM"/>
    </source>
</evidence>
<feature type="compositionally biased region" description="Low complexity" evidence="1">
    <location>
        <begin position="220"/>
        <end position="244"/>
    </location>
</feature>
<feature type="region of interest" description="Disordered" evidence="1">
    <location>
        <begin position="194"/>
        <end position="271"/>
    </location>
</feature>
<protein>
    <recommendedName>
        <fullName evidence="5">Glycopeptide</fullName>
    </recommendedName>
</protein>
<dbReference type="AlphaFoldDB" id="A0AA38NLA8"/>
<reference evidence="3" key="1">
    <citation type="submission" date="2022-08" db="EMBL/GenBank/DDBJ databases">
        <authorList>
            <consortium name="DOE Joint Genome Institute"/>
            <person name="Min B."/>
            <person name="Riley R."/>
            <person name="Sierra-Patev S."/>
            <person name="Naranjo-Ortiz M."/>
            <person name="Looney B."/>
            <person name="Konkel Z."/>
            <person name="Slot J.C."/>
            <person name="Sakamoto Y."/>
            <person name="Steenwyk J.L."/>
            <person name="Rokas A."/>
            <person name="Carro J."/>
            <person name="Camarero S."/>
            <person name="Ferreira P."/>
            <person name="Molpeceres G."/>
            <person name="Ruiz-Duenas F.J."/>
            <person name="Serrano A."/>
            <person name="Henrissat B."/>
            <person name="Drula E."/>
            <person name="Hughes K.W."/>
            <person name="Mata J.L."/>
            <person name="Ishikawa N.K."/>
            <person name="Vargas-Isla R."/>
            <person name="Ushijima S."/>
            <person name="Smith C.A."/>
            <person name="Ahrendt S."/>
            <person name="Andreopoulos W."/>
            <person name="He G."/>
            <person name="Labutti K."/>
            <person name="Lipzen A."/>
            <person name="Ng V."/>
            <person name="Sandor L."/>
            <person name="Barry K."/>
            <person name="Martinez A.T."/>
            <person name="Xiao Y."/>
            <person name="Gibbons J.G."/>
            <person name="Terashima K."/>
            <person name="Hibbett D.S."/>
            <person name="Grigoriev I.V."/>
        </authorList>
    </citation>
    <scope>NUCLEOTIDE SEQUENCE</scope>
    <source>
        <strain evidence="3">TFB10291</strain>
    </source>
</reference>
<dbReference type="Proteomes" id="UP001163798">
    <property type="component" value="Unassembled WGS sequence"/>
</dbReference>
<dbReference type="EMBL" id="MU793378">
    <property type="protein sequence ID" value="KAJ3784398.1"/>
    <property type="molecule type" value="Genomic_DNA"/>
</dbReference>
<comment type="caution">
    <text evidence="3">The sequence shown here is derived from an EMBL/GenBank/DDBJ whole genome shotgun (WGS) entry which is preliminary data.</text>
</comment>
<evidence type="ECO:0000256" key="1">
    <source>
        <dbReference type="SAM" id="MobiDB-lite"/>
    </source>
</evidence>
<feature type="signal peptide" evidence="2">
    <location>
        <begin position="1"/>
        <end position="23"/>
    </location>
</feature>
<sequence>MAFTLITTPLLGVLSFLISLVNAETHVVKFDNQLRDPVDNFACGYGAPQLIQGNDVLTTTEYQFNESYSGIAYLQTGNCGFNGEYCGIVEMTLNNPTVNGGGSSADISYIPPLAYSVPYKFEFYGGCDGNGASCTSNDCSEAFYEPDQTYVQVACQTDNVNILITFCEGGSSEDSDAVSTTAGSGSNAADVMLTSTSSTSSTQVEASSNIPTTTIADGDSPTSSLVSSTATAPSSTSSSGSRRCSNNRRRRSNNLSEGLKVHRRRSANSQL</sequence>
<keyword evidence="2" id="KW-0732">Signal</keyword>
<proteinExistence type="predicted"/>
<feature type="compositionally biased region" description="Polar residues" evidence="1">
    <location>
        <begin position="203"/>
        <end position="215"/>
    </location>
</feature>
<evidence type="ECO:0000313" key="4">
    <source>
        <dbReference type="Proteomes" id="UP001163798"/>
    </source>
</evidence>
<feature type="compositionally biased region" description="Basic residues" evidence="1">
    <location>
        <begin position="261"/>
        <end position="271"/>
    </location>
</feature>
<accession>A0AA38NLA8</accession>
<feature type="chain" id="PRO_5041469739" description="Glycopeptide" evidence="2">
    <location>
        <begin position="24"/>
        <end position="271"/>
    </location>
</feature>
<organism evidence="3 4">
    <name type="scientific">Lentinula aff. detonsa</name>
    <dbReference type="NCBI Taxonomy" id="2804958"/>
    <lineage>
        <taxon>Eukaryota</taxon>
        <taxon>Fungi</taxon>
        <taxon>Dikarya</taxon>
        <taxon>Basidiomycota</taxon>
        <taxon>Agaricomycotina</taxon>
        <taxon>Agaricomycetes</taxon>
        <taxon>Agaricomycetidae</taxon>
        <taxon>Agaricales</taxon>
        <taxon>Marasmiineae</taxon>
        <taxon>Omphalotaceae</taxon>
        <taxon>Lentinula</taxon>
    </lineage>
</organism>
<name>A0AA38NLA8_9AGAR</name>
<keyword evidence="4" id="KW-1185">Reference proteome</keyword>